<feature type="transmembrane region" description="Helical" evidence="14">
    <location>
        <begin position="334"/>
        <end position="354"/>
    </location>
</feature>
<feature type="transmembrane region" description="Helical" evidence="14">
    <location>
        <begin position="98"/>
        <end position="116"/>
    </location>
</feature>
<dbReference type="InterPro" id="IPR001950">
    <property type="entry name" value="SUI1"/>
</dbReference>
<dbReference type="InterPro" id="IPR005599">
    <property type="entry name" value="GPI_mannosylTrfase"/>
</dbReference>
<comment type="function">
    <text evidence="12">Mannosyltransferase that operates in the biosynthetic pathway of dolichol-linked oligosaccharides, the glycan precursors employed in protein asparagine (N)-glycosylation. The assembly of dolichol-linked oligosaccharides begins on the cytosolic side of the endoplasmic reticulum membrane and finishes in its lumen. The sequential addition of sugars to dolichol pyrophosphate produces dolichol-linked oligosaccharides containing fourteen sugars, including two GlcNAcs, nine mannoses and three glucoses. Once assembled, the oligosaccharide is transferred from the lipid to nascent proteins by oligosaccharyltransferases. In the lumen of the endoplasmic reticulum, adds the eighth mannose residue in an alpha-1,6 linkage onto Man(7)GlcNAc(2)-PP-dolichol to produce Man(8)GlcNAc(2)-PP-dolichol.</text>
</comment>
<reference evidence="16 17" key="1">
    <citation type="journal article" date="2014" name="PLoS ONE">
        <title>De novo Genome Assembly of the Fungal Plant Pathogen Pyrenophora semeniperda.</title>
        <authorList>
            <person name="Soliai M.M."/>
            <person name="Meyer S.E."/>
            <person name="Udall J.A."/>
            <person name="Elzinga D.E."/>
            <person name="Hermansen R.A."/>
            <person name="Bodily P.M."/>
            <person name="Hart A.A."/>
            <person name="Coleman C.E."/>
        </authorList>
    </citation>
    <scope>NUCLEOTIDE SEQUENCE [LARGE SCALE GENOMIC DNA]</scope>
    <source>
        <strain evidence="16 17">CCB06</strain>
        <tissue evidence="16">Mycelium</tissue>
    </source>
</reference>
<dbReference type="UniPathway" id="UPA00378"/>
<evidence type="ECO:0000313" key="17">
    <source>
        <dbReference type="Proteomes" id="UP000265663"/>
    </source>
</evidence>
<evidence type="ECO:0000256" key="5">
    <source>
        <dbReference type="ARBA" id="ARBA00011742"/>
    </source>
</evidence>
<evidence type="ECO:0000313" key="16">
    <source>
        <dbReference type="EMBL" id="RMZ66869.1"/>
    </source>
</evidence>
<dbReference type="Proteomes" id="UP000265663">
    <property type="component" value="Unassembled WGS sequence"/>
</dbReference>
<evidence type="ECO:0000256" key="2">
    <source>
        <dbReference type="ARBA" id="ARBA00004922"/>
    </source>
</evidence>
<evidence type="ECO:0000256" key="11">
    <source>
        <dbReference type="ARBA" id="ARBA00023136"/>
    </source>
</evidence>
<feature type="transmembrane region" description="Helical" evidence="14">
    <location>
        <begin position="6"/>
        <end position="24"/>
    </location>
</feature>
<dbReference type="PANTHER" id="PTHR22760">
    <property type="entry name" value="GLYCOSYLTRANSFERASE"/>
    <property type="match status" value="1"/>
</dbReference>
<dbReference type="Gene3D" id="3.30.780.10">
    <property type="entry name" value="SUI1-like domain"/>
    <property type="match status" value="1"/>
</dbReference>
<dbReference type="EC" id="2.4.1.-" evidence="14"/>
<feature type="transmembrane region" description="Helical" evidence="14">
    <location>
        <begin position="222"/>
        <end position="246"/>
    </location>
</feature>
<evidence type="ECO:0000256" key="3">
    <source>
        <dbReference type="ARBA" id="ARBA00007063"/>
    </source>
</evidence>
<dbReference type="InterPro" id="IPR005873">
    <property type="entry name" value="DENR_eukaryotes"/>
</dbReference>
<dbReference type="InterPro" id="IPR048517">
    <property type="entry name" value="DENR_N"/>
</dbReference>
<dbReference type="PANTHER" id="PTHR22760:SF1">
    <property type="entry name" value="DOL-P-MAN:MAN(7)GLCNAC(2)-PP-DOL ALPHA-1,6-MANNOSYLTRANSFERASE"/>
    <property type="match status" value="1"/>
</dbReference>
<evidence type="ECO:0000256" key="14">
    <source>
        <dbReference type="RuleBase" id="RU363075"/>
    </source>
</evidence>
<evidence type="ECO:0000259" key="15">
    <source>
        <dbReference type="PROSITE" id="PS50296"/>
    </source>
</evidence>
<feature type="domain" description="SUI1" evidence="15">
    <location>
        <begin position="667"/>
        <end position="738"/>
    </location>
</feature>
<proteinExistence type="inferred from homology"/>
<comment type="subunit">
    <text evidence="5">Interacts with the 40S ribosomal subunit.</text>
</comment>
<accession>A0A3M7LXE9</accession>
<dbReference type="CDD" id="cd11607">
    <property type="entry name" value="DENR_C"/>
    <property type="match status" value="1"/>
</dbReference>
<evidence type="ECO:0000256" key="4">
    <source>
        <dbReference type="ARBA" id="ARBA00007514"/>
    </source>
</evidence>
<dbReference type="InterPro" id="IPR036877">
    <property type="entry name" value="SUI1_dom_sf"/>
</dbReference>
<dbReference type="InterPro" id="IPR046447">
    <property type="entry name" value="DENR_C"/>
</dbReference>
<dbReference type="GO" id="GO:0003743">
    <property type="term" value="F:translation initiation factor activity"/>
    <property type="evidence" value="ECO:0007669"/>
    <property type="project" value="InterPro"/>
</dbReference>
<evidence type="ECO:0000256" key="13">
    <source>
        <dbReference type="ARBA" id="ARBA00048899"/>
    </source>
</evidence>
<dbReference type="EMBL" id="KE747809">
    <property type="protein sequence ID" value="RMZ66869.1"/>
    <property type="molecule type" value="Genomic_DNA"/>
</dbReference>
<evidence type="ECO:0000256" key="8">
    <source>
        <dbReference type="ARBA" id="ARBA00022692"/>
    </source>
</evidence>
<evidence type="ECO:0000256" key="12">
    <source>
        <dbReference type="ARBA" id="ARBA00044721"/>
    </source>
</evidence>
<feature type="transmembrane region" description="Helical" evidence="14">
    <location>
        <begin position="311"/>
        <end position="328"/>
    </location>
</feature>
<dbReference type="AlphaFoldDB" id="A0A3M7LXE9"/>
<feature type="transmembrane region" description="Helical" evidence="14">
    <location>
        <begin position="184"/>
        <end position="213"/>
    </location>
</feature>
<protein>
    <recommendedName>
        <fullName evidence="14">Mannosyltransferase</fullName>
        <ecNumber evidence="14">2.4.1.-</ecNumber>
    </recommendedName>
</protein>
<keyword evidence="7 16" id="KW-0808">Transferase</keyword>
<organism evidence="16 17">
    <name type="scientific">Pyrenophora seminiperda CCB06</name>
    <dbReference type="NCBI Taxonomy" id="1302712"/>
    <lineage>
        <taxon>Eukaryota</taxon>
        <taxon>Fungi</taxon>
        <taxon>Dikarya</taxon>
        <taxon>Ascomycota</taxon>
        <taxon>Pezizomycotina</taxon>
        <taxon>Dothideomycetes</taxon>
        <taxon>Pleosporomycetidae</taxon>
        <taxon>Pleosporales</taxon>
        <taxon>Pleosporineae</taxon>
        <taxon>Pleosporaceae</taxon>
        <taxon>Pyrenophora</taxon>
    </lineage>
</organism>
<keyword evidence="6 14" id="KW-0328">Glycosyltransferase</keyword>
<dbReference type="GO" id="GO:0006487">
    <property type="term" value="P:protein N-linked glycosylation"/>
    <property type="evidence" value="ECO:0007669"/>
    <property type="project" value="TreeGrafter"/>
</dbReference>
<comment type="similarity">
    <text evidence="4">Belongs to the DENR family.</text>
</comment>
<keyword evidence="10 14" id="KW-1133">Transmembrane helix</keyword>
<comment type="catalytic activity">
    <reaction evidence="13">
        <text>an alpha-D-Man-(1-&gt;2)-alpha-D-Man-(1-&gt;2)-alpha-D-Man-(1-&gt;3)-[alpha-D-Man-(1-&gt;2)-alpha-D-Man-(1-&gt;3)-alpha-D-Man-(1-&gt;6)]-beta-D-Man-(1-&gt;4)-beta-D-GlcNAc-(1-&gt;4)-alpha-D-GlcNAc-diphospho-di-trans,poly-cis-dolichol + a di-trans,poly-cis-dolichyl beta-D-mannosyl phosphate = an alpha-D-Man-(1-&gt;2)-alpha-D-Man-(1-&gt;2)-alpha-D-Man-(1-&gt;3)-[alpha-D-Man-(1-&gt;2)-alpha-D-Man-(1-&gt;3)-[alpha-D-Man-(1-&gt;6)]-alpha-D-Man-(1-&gt;6)]-beta-D-Man-(1-&gt;4)-beta-D-GlcNAc-(1-&gt;4)-alpha-D-GlcNAc-diphospho-di-trans,poly-cis-dolichol + a di-trans,poly-cis-dolichyl phosphate + H(+)</text>
        <dbReference type="Rhea" id="RHEA:29535"/>
        <dbReference type="Rhea" id="RHEA-COMP:19498"/>
        <dbReference type="Rhea" id="RHEA-COMP:19501"/>
        <dbReference type="Rhea" id="RHEA-COMP:19518"/>
        <dbReference type="Rhea" id="RHEA-COMP:19519"/>
        <dbReference type="ChEBI" id="CHEBI:15378"/>
        <dbReference type="ChEBI" id="CHEBI:57683"/>
        <dbReference type="ChEBI" id="CHEBI:58211"/>
        <dbReference type="ChEBI" id="CHEBI:132517"/>
        <dbReference type="ChEBI" id="CHEBI:132519"/>
        <dbReference type="EC" id="2.4.1.260"/>
    </reaction>
    <physiologicalReaction direction="left-to-right" evidence="13">
        <dbReference type="Rhea" id="RHEA:29536"/>
    </physiologicalReaction>
</comment>
<keyword evidence="17" id="KW-1185">Reference proteome</keyword>
<dbReference type="Pfam" id="PF03901">
    <property type="entry name" value="Glyco_transf_22"/>
    <property type="match status" value="1"/>
</dbReference>
<evidence type="ECO:0000256" key="7">
    <source>
        <dbReference type="ARBA" id="ARBA00022679"/>
    </source>
</evidence>
<dbReference type="NCBIfam" id="TIGR01159">
    <property type="entry name" value="DRP1"/>
    <property type="match status" value="1"/>
</dbReference>
<keyword evidence="8 14" id="KW-0812">Transmembrane</keyword>
<feature type="transmembrane region" description="Helical" evidence="14">
    <location>
        <begin position="152"/>
        <end position="172"/>
    </location>
</feature>
<feature type="transmembrane region" description="Helical" evidence="14">
    <location>
        <begin position="128"/>
        <end position="145"/>
    </location>
</feature>
<feature type="transmembrane region" description="Helical" evidence="14">
    <location>
        <begin position="361"/>
        <end position="387"/>
    </location>
</feature>
<name>A0A3M7LXE9_9PLEO</name>
<dbReference type="GO" id="GO:0052917">
    <property type="term" value="F:dol-P-Man:Man(7)GlcNAc(2)-PP-Dol alpha-1,6-mannosyltransferase activity"/>
    <property type="evidence" value="ECO:0007669"/>
    <property type="project" value="UniProtKB-EC"/>
</dbReference>
<comment type="subcellular location">
    <subcellularLocation>
        <location evidence="1 14">Endoplasmic reticulum membrane</location>
        <topology evidence="1 14">Multi-pass membrane protein</topology>
    </subcellularLocation>
</comment>
<evidence type="ECO:0000256" key="6">
    <source>
        <dbReference type="ARBA" id="ARBA00022676"/>
    </source>
</evidence>
<dbReference type="SUPFAM" id="SSF55159">
    <property type="entry name" value="eIF1-like"/>
    <property type="match status" value="1"/>
</dbReference>
<evidence type="ECO:0000256" key="9">
    <source>
        <dbReference type="ARBA" id="ARBA00022824"/>
    </source>
</evidence>
<dbReference type="GO" id="GO:0005789">
    <property type="term" value="C:endoplasmic reticulum membrane"/>
    <property type="evidence" value="ECO:0007669"/>
    <property type="project" value="UniProtKB-SubCell"/>
</dbReference>
<sequence length="760" mass="84624">MASSLSTWPFFLLIPSFILIHLFVSPFTKVEESFNIQAVHDILVHGIPTENARDFLAKNYDHVGFPGSVPRTFAGALVLSGLSRPWVGLLGDMAQVQLLVRGVLGLLSAAALVAFGRSVQKTFGTSAGIWYALFQASQFHVIYYASRTLPNMFAFVFSNLALRSLLLAYTVPWTTSNISGYYRLSLYLLTIAGVVFRSELAILIGTITIYLFLTRKISITGVIIPAGLGGAVIGLLCTVCLDSFFWQSFPLWPEWTGFYYNTIQGHSADWGVSPWHYYFANALPRILLNPATYLICIPVAVLNTSSRRRSLDLLIPLLSFVAIYSFLPHKEWRFILYVIPGITAVAAAGAAWIWTRRTKSVVYAALSLMLVGSVLVSFVASSAILAISSLNYPGGEALQALHKDMEHPSRPHFNVYFDNLACQTGVTRFLESHAGPQTVLDVLEEENALQSRTWTYEKTEDPNTVLEPMFWAKFDYVLAEKPEKVIGKWEVVHVVYGFGGVVRLLKPGEESGKLAEPLYANSSTSFDKDDWKTKVAVAWRGLEGVLRNSVLRGYWVEIRMDPKILILENQMNIPKFPKCQTRQHYRNPSSTAEYCEFGGTTKKCEEWLEEAHPDLHAKLYSAEALQQNMASLSVDAQKRAEKDAQKKAAKAATAEARAAETRASSKILIKRIERNKRKYVTAVQGLEAFGLDIKKVAKDFGKKFATGSSVTKIPGGGEEITVQGDLSEEILEFLVDKYEGVPEDNVEMIEDKKKKKTEGV</sequence>
<evidence type="ECO:0000256" key="10">
    <source>
        <dbReference type="ARBA" id="ARBA00022989"/>
    </source>
</evidence>
<keyword evidence="9 14" id="KW-0256">Endoplasmic reticulum</keyword>
<gene>
    <name evidence="16" type="ORF">GMOD_00002244</name>
</gene>
<dbReference type="Pfam" id="PF01253">
    <property type="entry name" value="SUI1"/>
    <property type="match status" value="1"/>
</dbReference>
<keyword evidence="11 14" id="KW-0472">Membrane</keyword>
<dbReference type="OrthoDB" id="19039at2759"/>
<feature type="transmembrane region" description="Helical" evidence="14">
    <location>
        <begin position="286"/>
        <end position="304"/>
    </location>
</feature>
<evidence type="ECO:0000256" key="1">
    <source>
        <dbReference type="ARBA" id="ARBA00004477"/>
    </source>
</evidence>
<dbReference type="PROSITE" id="PS50296">
    <property type="entry name" value="SUI1"/>
    <property type="match status" value="1"/>
</dbReference>
<dbReference type="Pfam" id="PF21023">
    <property type="entry name" value="DENR_N"/>
    <property type="match status" value="1"/>
</dbReference>
<comment type="similarity">
    <text evidence="3 14">Belongs to the glycosyltransferase 22 family.</text>
</comment>
<comment type="pathway">
    <text evidence="2">Protein modification; protein glycosylation.</text>
</comment>